<dbReference type="OrthoDB" id="686137at2759"/>
<dbReference type="PANTHER" id="PTHR35164:SF5">
    <property type="entry name" value="OS02G0572600 PROTEIN"/>
    <property type="match status" value="1"/>
</dbReference>
<evidence type="ECO:0000313" key="4">
    <source>
        <dbReference type="Proteomes" id="UP000275267"/>
    </source>
</evidence>
<accession>A0A3L6QJJ6</accession>
<protein>
    <submittedName>
        <fullName evidence="3">Cingulin-like</fullName>
    </submittedName>
</protein>
<evidence type="ECO:0000313" key="3">
    <source>
        <dbReference type="EMBL" id="RLM80764.1"/>
    </source>
</evidence>
<name>A0A3L6QJJ6_PANMI</name>
<gene>
    <name evidence="3" type="ORF">C2845_PM12G18070</name>
</gene>
<feature type="region of interest" description="Disordered" evidence="2">
    <location>
        <begin position="110"/>
        <end position="230"/>
    </location>
</feature>
<sequence>MDGWTQQRPDCTCPGGERSEAGTSSGAPSTHDPPPLDRARDRARTVKNTPALAWDHTRSPVSFSPHLLQIPGRPAQFFYGFELLPVNPVRHPRAIATPIKPVGFIATASPARPARQVPARSPASSRAAPARDQPTMQPSSRARSRSWGAGPWGTTPPLSPRQQTKPRHERSRSTTSTYSALLPSESHGDSGGMAEQAPAPARLEEEEELSSRPATETEGKASGSADAGMDRVVRRLEREAAAAKQTEMKMLESLVQQTKELEQAKIALEEARLEVAALRQHQHQEDEPAQQQQWSVMDLMFGGVDEEINGLRARLRAASQAEEWSRKAADDLTAALSAVTMEAKQVKAWLSDAQAELEAANAEVDRLRGLLQGAEAELWSATEQVDTLTSEWKEAAAGWRAREKALLARARAAEEEATAARRENADLAGTRRALGDENDALRRALERASEDAKAATEALELVSGENADLRDAAAEKERDLEALRRENESLRASEAAARERAKDLEAQLLAAAAKAPATDDGAAVGKAAEIPLVEKWRREAAQGKLGAAAFLDPGRVLPGRKDRMFASLSNLAELKSAAAAAAMDDYDYEFDHLDVGQYGGGGTEHAMKHKKRRSILRKFGDLFRRRSLYKPDLAPELHNHY</sequence>
<reference evidence="4" key="1">
    <citation type="journal article" date="2019" name="Nat. Commun.">
        <title>The genome of broomcorn millet.</title>
        <authorList>
            <person name="Zou C."/>
            <person name="Miki D."/>
            <person name="Li D."/>
            <person name="Tang Q."/>
            <person name="Xiao L."/>
            <person name="Rajput S."/>
            <person name="Deng P."/>
            <person name="Jia W."/>
            <person name="Huang R."/>
            <person name="Zhang M."/>
            <person name="Sun Y."/>
            <person name="Hu J."/>
            <person name="Fu X."/>
            <person name="Schnable P.S."/>
            <person name="Li F."/>
            <person name="Zhang H."/>
            <person name="Feng B."/>
            <person name="Zhu X."/>
            <person name="Liu R."/>
            <person name="Schnable J.C."/>
            <person name="Zhu J.-K."/>
            <person name="Zhang H."/>
        </authorList>
    </citation>
    <scope>NUCLEOTIDE SEQUENCE [LARGE SCALE GENOMIC DNA]</scope>
</reference>
<comment type="caution">
    <text evidence="3">The sequence shown here is derived from an EMBL/GenBank/DDBJ whole genome shotgun (WGS) entry which is preliminary data.</text>
</comment>
<dbReference type="AlphaFoldDB" id="A0A3L6QJJ6"/>
<dbReference type="PANTHER" id="PTHR35164">
    <property type="entry name" value="EXPRESSED PROTEIN"/>
    <property type="match status" value="1"/>
</dbReference>
<feature type="compositionally biased region" description="Basic and acidic residues" evidence="2">
    <location>
        <begin position="34"/>
        <end position="43"/>
    </location>
</feature>
<dbReference type="EMBL" id="PQIB02000012">
    <property type="protein sequence ID" value="RLM80764.1"/>
    <property type="molecule type" value="Genomic_DNA"/>
</dbReference>
<organism evidence="3 4">
    <name type="scientific">Panicum miliaceum</name>
    <name type="common">Proso millet</name>
    <name type="synonym">Broomcorn millet</name>
    <dbReference type="NCBI Taxonomy" id="4540"/>
    <lineage>
        <taxon>Eukaryota</taxon>
        <taxon>Viridiplantae</taxon>
        <taxon>Streptophyta</taxon>
        <taxon>Embryophyta</taxon>
        <taxon>Tracheophyta</taxon>
        <taxon>Spermatophyta</taxon>
        <taxon>Magnoliopsida</taxon>
        <taxon>Liliopsida</taxon>
        <taxon>Poales</taxon>
        <taxon>Poaceae</taxon>
        <taxon>PACMAD clade</taxon>
        <taxon>Panicoideae</taxon>
        <taxon>Panicodae</taxon>
        <taxon>Paniceae</taxon>
        <taxon>Panicinae</taxon>
        <taxon>Panicum</taxon>
        <taxon>Panicum sect. Panicum</taxon>
    </lineage>
</organism>
<proteinExistence type="predicted"/>
<feature type="coiled-coil region" evidence="1">
    <location>
        <begin position="233"/>
        <end position="281"/>
    </location>
</feature>
<evidence type="ECO:0000256" key="2">
    <source>
        <dbReference type="SAM" id="MobiDB-lite"/>
    </source>
</evidence>
<feature type="coiled-coil region" evidence="1">
    <location>
        <begin position="343"/>
        <end position="514"/>
    </location>
</feature>
<feature type="region of interest" description="Disordered" evidence="2">
    <location>
        <begin position="1"/>
        <end position="43"/>
    </location>
</feature>
<feature type="compositionally biased region" description="Low complexity" evidence="2">
    <location>
        <begin position="110"/>
        <end position="131"/>
    </location>
</feature>
<evidence type="ECO:0000256" key="1">
    <source>
        <dbReference type="SAM" id="Coils"/>
    </source>
</evidence>
<keyword evidence="1" id="KW-0175">Coiled coil</keyword>
<keyword evidence="4" id="KW-1185">Reference proteome</keyword>
<dbReference type="STRING" id="4540.A0A3L6QJJ6"/>
<dbReference type="Proteomes" id="UP000275267">
    <property type="component" value="Unassembled WGS sequence"/>
</dbReference>